<accession>A0A6J5MUB2</accession>
<gene>
    <name evidence="1" type="ORF">UFOVP526_20</name>
</gene>
<organism evidence="1">
    <name type="scientific">uncultured Caudovirales phage</name>
    <dbReference type="NCBI Taxonomy" id="2100421"/>
    <lineage>
        <taxon>Viruses</taxon>
        <taxon>Duplodnaviria</taxon>
        <taxon>Heunggongvirae</taxon>
        <taxon>Uroviricota</taxon>
        <taxon>Caudoviricetes</taxon>
        <taxon>Peduoviridae</taxon>
        <taxon>Maltschvirus</taxon>
        <taxon>Maltschvirus maltsch</taxon>
    </lineage>
</organism>
<sequence length="61" mass="6787">MKNNIEALLAEREGYIRRKLHARVAAVDAEIKRLGGNIEVASVEPEIETASAPKRTKRTTN</sequence>
<protein>
    <submittedName>
        <fullName evidence="1">Uncharacterized protein</fullName>
    </submittedName>
</protein>
<proteinExistence type="predicted"/>
<name>A0A6J5MUB2_9CAUD</name>
<evidence type="ECO:0000313" key="1">
    <source>
        <dbReference type="EMBL" id="CAB4148713.1"/>
    </source>
</evidence>
<dbReference type="EMBL" id="LR796498">
    <property type="protein sequence ID" value="CAB4148713.1"/>
    <property type="molecule type" value="Genomic_DNA"/>
</dbReference>
<reference evidence="1" key="1">
    <citation type="submission" date="2020-04" db="EMBL/GenBank/DDBJ databases">
        <authorList>
            <person name="Chiriac C."/>
            <person name="Salcher M."/>
            <person name="Ghai R."/>
            <person name="Kavagutti S V."/>
        </authorList>
    </citation>
    <scope>NUCLEOTIDE SEQUENCE</scope>
</reference>